<dbReference type="InterPro" id="IPR008266">
    <property type="entry name" value="Tyr_kinase_AS"/>
</dbReference>
<dbReference type="KEGG" id="vg:11464317"/>
<reference evidence="5" key="1">
    <citation type="submission" date="2011-12" db="EMBL/GenBank/DDBJ databases">
        <title>Comparative genomics of primate cytomegaloviruses.</title>
        <authorList>
            <person name="Davison A.J."/>
            <person name="Holton M."/>
            <person name="Dolan A."/>
            <person name="Dargan D.J."/>
            <person name="Gatherer D."/>
            <person name="Hayward G.S."/>
        </authorList>
    </citation>
    <scope>NUCLEOTIDE SEQUENCE [LARGE SCALE GENOMIC DNA]</scope>
    <source>
        <strain evidence="5">SqSHV</strain>
    </source>
</reference>
<keyword evidence="1 5" id="KW-0808">Transferase</keyword>
<evidence type="ECO:0000313" key="5">
    <source>
        <dbReference type="EMBL" id="AEV80947.1"/>
    </source>
</evidence>
<protein>
    <submittedName>
        <fullName evidence="5">Tegument serine/threonine protein kinase</fullName>
        <ecNumber evidence="5">2.7.11.1</ecNumber>
    </submittedName>
</protein>
<feature type="region of interest" description="Disordered" evidence="3">
    <location>
        <begin position="1"/>
        <end position="78"/>
    </location>
</feature>
<dbReference type="EC" id="2.7.11.1" evidence="5"/>
<keyword evidence="6" id="KW-1185">Reference proteome</keyword>
<dbReference type="SUPFAM" id="SSF56112">
    <property type="entry name" value="Protein kinase-like (PK-like)"/>
    <property type="match status" value="1"/>
</dbReference>
<feature type="compositionally biased region" description="Basic residues" evidence="3">
    <location>
        <begin position="25"/>
        <end position="35"/>
    </location>
</feature>
<dbReference type="OrthoDB" id="4062at10239"/>
<feature type="domain" description="Herpesvirus UL97" evidence="4">
    <location>
        <begin position="317"/>
        <end position="496"/>
    </location>
</feature>
<sequence length="563" mass="63097">MSSEEIPTSPDSAESSPTSCPPAPKKTRRRRRICRRGCSSVKRTLKYPKLSESMTGSDVNEMTSHSTASSGSGSPTERFLRCEERIEKSGRSSSENMSCPICRRSEELPLTSSVVYSGSEDEAVEREECGHTYSNEHRIVTSVRGLTCDPNVFCQLTAPQLYETTGASTHVVVYAPKSLDFCESVCQAVNLDDENRRLGQGSFGEIWPLDQDRVVKIAKRHSETILTVWISGMIRSRAGGVSDQGDGVFRGLLTSVGCCLLHNVTVSARFQTDMYHHDAWGLESLNSYGMAFKVLADAVRFLNHDCHVCHFDITPMNVLIDVNPQKPSEIVRVALCDYSLCEPYPALNRRCAVIFQETQSARILPSCRHRLRECYHPAFRPIPLQKLVTLNAHARFPIGSSQRFCAAEMTALTNVLMFCLARILDRRGFETVRAESEFLLFKHASAACRALDLGDVVECSKACLLILAAQASYLNYILGDVAVPAVCRLHRFVESRFDRRQVAVFKRYYGECGKVMDHGNVRKNLDQMLNTRCGLYLYDAVRRAGRFTSVEDLECDCRIIFPE</sequence>
<dbReference type="GO" id="GO:0005524">
    <property type="term" value="F:ATP binding"/>
    <property type="evidence" value="ECO:0007669"/>
    <property type="project" value="InterPro"/>
</dbReference>
<feature type="compositionally biased region" description="Low complexity" evidence="3">
    <location>
        <begin position="63"/>
        <end position="74"/>
    </location>
</feature>
<evidence type="ECO:0000256" key="3">
    <source>
        <dbReference type="SAM" id="MobiDB-lite"/>
    </source>
</evidence>
<dbReference type="EMBL" id="FJ483967">
    <property type="protein sequence ID" value="AEV80947.1"/>
    <property type="molecule type" value="Genomic_DNA"/>
</dbReference>
<gene>
    <name evidence="5" type="primary">UL97</name>
</gene>
<name>G8XT01_9BETA</name>
<dbReference type="InterPro" id="IPR011009">
    <property type="entry name" value="Kinase-like_dom_sf"/>
</dbReference>
<dbReference type="GeneID" id="11464317"/>
<keyword evidence="5" id="KW-0723">Serine/threonine-protein kinase</keyword>
<dbReference type="Pfam" id="PF06734">
    <property type="entry name" value="UL97"/>
    <property type="match status" value="1"/>
</dbReference>
<dbReference type="InterPro" id="IPR010615">
    <property type="entry name" value="Herpes_UL97"/>
</dbReference>
<dbReference type="GO" id="GO:0016032">
    <property type="term" value="P:viral process"/>
    <property type="evidence" value="ECO:0007669"/>
    <property type="project" value="InterPro"/>
</dbReference>
<accession>G8XT01</accession>
<evidence type="ECO:0000313" key="6">
    <source>
        <dbReference type="Proteomes" id="UP000097892"/>
    </source>
</evidence>
<dbReference type="RefSeq" id="YP_004940259.1">
    <property type="nucleotide sequence ID" value="NC_016448.1"/>
</dbReference>
<dbReference type="Proteomes" id="UP000097892">
    <property type="component" value="Segment"/>
</dbReference>
<feature type="compositionally biased region" description="Polar residues" evidence="3">
    <location>
        <begin position="52"/>
        <end position="62"/>
    </location>
</feature>
<keyword evidence="2 5" id="KW-0418">Kinase</keyword>
<organism evidence="5 6">
    <name type="scientific">Saimiriine betaherpesvirus 4</name>
    <dbReference type="NCBI Taxonomy" id="1535247"/>
    <lineage>
        <taxon>Viruses</taxon>
        <taxon>Duplodnaviria</taxon>
        <taxon>Heunggongvirae</taxon>
        <taxon>Peploviricota</taxon>
        <taxon>Herviviricetes</taxon>
        <taxon>Herpesvirales</taxon>
        <taxon>Orthoherpesviridae</taxon>
        <taxon>Betaherpesvirinae</taxon>
        <taxon>Cytomegalovirus</taxon>
        <taxon>Cytomegalovirus saimiriinebeta4</taxon>
    </lineage>
</organism>
<dbReference type="PROSITE" id="PS00109">
    <property type="entry name" value="PROTEIN_KINASE_TYR"/>
    <property type="match status" value="1"/>
</dbReference>
<evidence type="ECO:0000259" key="4">
    <source>
        <dbReference type="Pfam" id="PF06734"/>
    </source>
</evidence>
<dbReference type="GO" id="GO:0004674">
    <property type="term" value="F:protein serine/threonine kinase activity"/>
    <property type="evidence" value="ECO:0007669"/>
    <property type="project" value="UniProtKB-KW"/>
</dbReference>
<proteinExistence type="predicted"/>
<feature type="compositionally biased region" description="Polar residues" evidence="3">
    <location>
        <begin position="1"/>
        <end position="18"/>
    </location>
</feature>
<evidence type="ECO:0000256" key="2">
    <source>
        <dbReference type="ARBA" id="ARBA00022777"/>
    </source>
</evidence>
<evidence type="ECO:0000256" key="1">
    <source>
        <dbReference type="ARBA" id="ARBA00022679"/>
    </source>
</evidence>